<gene>
    <name evidence="3" type="ORF">EZS27_012201</name>
</gene>
<dbReference type="InterPro" id="IPR036938">
    <property type="entry name" value="PAP2/HPO_sf"/>
</dbReference>
<protein>
    <recommendedName>
        <fullName evidence="2">Phosphatidic acid phosphatase type 2/haloperoxidase domain-containing protein</fullName>
    </recommendedName>
</protein>
<feature type="transmembrane region" description="Helical" evidence="1">
    <location>
        <begin position="26"/>
        <end position="50"/>
    </location>
</feature>
<reference evidence="3" key="1">
    <citation type="submission" date="2019-03" db="EMBL/GenBank/DDBJ databases">
        <title>Single cell metagenomics reveals metabolic interactions within the superorganism composed of flagellate Streblomastix strix and complex community of Bacteroidetes bacteria on its surface.</title>
        <authorList>
            <person name="Treitli S.C."/>
            <person name="Kolisko M."/>
            <person name="Husnik F."/>
            <person name="Keeling P."/>
            <person name="Hampl V."/>
        </authorList>
    </citation>
    <scope>NUCLEOTIDE SEQUENCE</scope>
    <source>
        <strain evidence="3">STM</strain>
    </source>
</reference>
<feature type="transmembrane region" description="Helical" evidence="1">
    <location>
        <begin position="109"/>
        <end position="130"/>
    </location>
</feature>
<keyword evidence="1" id="KW-1133">Transmembrane helix</keyword>
<dbReference type="AlphaFoldDB" id="A0A5J4S361"/>
<feature type="transmembrane region" description="Helical" evidence="1">
    <location>
        <begin position="205"/>
        <end position="228"/>
    </location>
</feature>
<dbReference type="SUPFAM" id="SSF48317">
    <property type="entry name" value="Acid phosphatase/Vanadium-dependent haloperoxidase"/>
    <property type="match status" value="1"/>
</dbReference>
<proteinExistence type="predicted"/>
<dbReference type="Pfam" id="PF01569">
    <property type="entry name" value="PAP2"/>
    <property type="match status" value="1"/>
</dbReference>
<evidence type="ECO:0000259" key="2">
    <source>
        <dbReference type="SMART" id="SM00014"/>
    </source>
</evidence>
<dbReference type="Gene3D" id="1.20.144.10">
    <property type="entry name" value="Phosphatidic acid phosphatase type 2/haloperoxidase"/>
    <property type="match status" value="2"/>
</dbReference>
<dbReference type="SMART" id="SM00014">
    <property type="entry name" value="acidPPc"/>
    <property type="match status" value="1"/>
</dbReference>
<evidence type="ECO:0000313" key="3">
    <source>
        <dbReference type="EMBL" id="KAA6339890.1"/>
    </source>
</evidence>
<feature type="transmembrane region" description="Helical" evidence="1">
    <location>
        <begin position="137"/>
        <end position="155"/>
    </location>
</feature>
<dbReference type="InterPro" id="IPR000326">
    <property type="entry name" value="PAP2/HPO"/>
</dbReference>
<dbReference type="PANTHER" id="PTHR14969:SF13">
    <property type="entry name" value="AT30094P"/>
    <property type="match status" value="1"/>
</dbReference>
<evidence type="ECO:0000256" key="1">
    <source>
        <dbReference type="SAM" id="Phobius"/>
    </source>
</evidence>
<keyword evidence="1" id="KW-0472">Membrane</keyword>
<feature type="domain" description="Phosphatidic acid phosphatase type 2/haloperoxidase" evidence="2">
    <location>
        <begin position="60"/>
        <end position="176"/>
    </location>
</feature>
<accession>A0A5J4S361</accession>
<comment type="caution">
    <text evidence="3">The sequence shown here is derived from an EMBL/GenBank/DDBJ whole genome shotgun (WGS) entry which is preliminary data.</text>
</comment>
<sequence length="230" mass="26402">MLERILYYERDWFLALNGSNSSVWDYFMWLYSGVVAWIPLAAIILLVLTYKKDWRNILVLLLAIALVITLCDQLSSGILKPLCHRFRPTHHPLFADKVHTVLGYLGGQYGFISGHAANAFGFATFIALFFRYKCFTVTIFIWAALSAYSRIYLGVHFISDIIPGIIAGIAFGFLVYHLYKRVCRKLIEKAFIAEVLVYTSFRKQLIIYGILLTILVLFLFDSQLVSLLHQ</sequence>
<keyword evidence="1" id="KW-0812">Transmembrane</keyword>
<organism evidence="3">
    <name type="scientific">termite gut metagenome</name>
    <dbReference type="NCBI Taxonomy" id="433724"/>
    <lineage>
        <taxon>unclassified sequences</taxon>
        <taxon>metagenomes</taxon>
        <taxon>organismal metagenomes</taxon>
    </lineage>
</organism>
<name>A0A5J4S361_9ZZZZ</name>
<dbReference type="EMBL" id="SNRY01000500">
    <property type="protein sequence ID" value="KAA6339890.1"/>
    <property type="molecule type" value="Genomic_DNA"/>
</dbReference>
<dbReference type="PANTHER" id="PTHR14969">
    <property type="entry name" value="SPHINGOSINE-1-PHOSPHATE PHOSPHOHYDROLASE"/>
    <property type="match status" value="1"/>
</dbReference>
<feature type="transmembrane region" description="Helical" evidence="1">
    <location>
        <begin position="161"/>
        <end position="179"/>
    </location>
</feature>
<feature type="transmembrane region" description="Helical" evidence="1">
    <location>
        <begin position="57"/>
        <end position="79"/>
    </location>
</feature>